<evidence type="ECO:0000256" key="6">
    <source>
        <dbReference type="ARBA" id="ARBA00022679"/>
    </source>
</evidence>
<sequence length="716" mass="79480">MSIKTNKIANATLSAALVIVICLTITTELVLKQVRTEETQEAAEVQDHALKLFWKLYRAKGTSWSVQGRDLMMGSYRASGNQEVPDRVRAITGSTASVFLDDTRVATNVFYPGGRRALGTRMPATIYHSVVVKGKPFRGESLVLGEKFLCAYEPIRDRHGNVIGALAVGERAGNYLAAYRRTALRIRAINAVLTCIFILCAFLLLAERKRAQDGTQKQLDFLQVIIDAIPAPIFYKDAAGIYLGFNKVYEEYIGLTREQMLGKSVFDLWSRDAAEIFHTMDQQLFTAPGVQTYETSAVRHSDGTRHSVIMNKATFHNPNGSLGGLVGVMLDITERKKAEEETRNAYRKLADILEFLPDPTFVVDQEHRVIAWNLAIEELTGVGKEQILGNGNYAYAVPFYGVRRKMLIDLLEDPPEAQESWYAGITSNGKTLSAEACLGLHRGERYLWSAASPLYDLQGNLVGGIQTVRDVTEVRLAEQERHRLEMQLKHSNMIESLLTQLSHDLRTPLTPLFALLPMVRRHVQDPKLERMVAMCEDSVQQIQGLTVKALDLVRLSGAQAVPDLGPVPLAGIARVSLHGCAAQFEQRGVTCLNEIDPQLAVFGQPEQLALLFDNLLSNAARYAAEHGYVRIRANLGEETVTVAVHDDGLGLEPVHCELIFREFFKVDAARHDTKTQGLGLPICRTIVMNHQGRIWAESPGLNQGTTIFFTLKAAKA</sequence>
<keyword evidence="6" id="KW-0808">Transferase</keyword>
<keyword evidence="10" id="KW-0067">ATP-binding</keyword>
<comment type="subcellular location">
    <subcellularLocation>
        <location evidence="2">Cell membrane</location>
        <topology evidence="2">Multi-pass membrane protein</topology>
    </subcellularLocation>
</comment>
<evidence type="ECO:0000259" key="16">
    <source>
        <dbReference type="PROSITE" id="PS50112"/>
    </source>
</evidence>
<evidence type="ECO:0000256" key="10">
    <source>
        <dbReference type="ARBA" id="ARBA00022840"/>
    </source>
</evidence>
<gene>
    <name evidence="18" type="ORF">GMST_29850</name>
</gene>
<dbReference type="PRINTS" id="PR00344">
    <property type="entry name" value="BCTRLSENSOR"/>
</dbReference>
<dbReference type="InterPro" id="IPR036097">
    <property type="entry name" value="HisK_dim/P_sf"/>
</dbReference>
<dbReference type="InterPro" id="IPR050351">
    <property type="entry name" value="BphY/WalK/GraS-like"/>
</dbReference>
<dbReference type="InterPro" id="IPR036890">
    <property type="entry name" value="HATPase_C_sf"/>
</dbReference>
<dbReference type="NCBIfam" id="TIGR00229">
    <property type="entry name" value="sensory_box"/>
    <property type="match status" value="2"/>
</dbReference>
<keyword evidence="5" id="KW-0597">Phosphoprotein</keyword>
<evidence type="ECO:0000259" key="15">
    <source>
        <dbReference type="PROSITE" id="PS50109"/>
    </source>
</evidence>
<dbReference type="EMBL" id="BLXX01000009">
    <property type="protein sequence ID" value="GFO60660.1"/>
    <property type="molecule type" value="Genomic_DNA"/>
</dbReference>
<dbReference type="GO" id="GO:0005886">
    <property type="term" value="C:plasma membrane"/>
    <property type="evidence" value="ECO:0007669"/>
    <property type="project" value="UniProtKB-SubCell"/>
</dbReference>
<dbReference type="SUPFAM" id="SSF103190">
    <property type="entry name" value="Sensory domain-like"/>
    <property type="match status" value="1"/>
</dbReference>
<evidence type="ECO:0000259" key="17">
    <source>
        <dbReference type="PROSITE" id="PS50113"/>
    </source>
</evidence>
<comment type="catalytic activity">
    <reaction evidence="1">
        <text>ATP + protein L-histidine = ADP + protein N-phospho-L-histidine.</text>
        <dbReference type="EC" id="2.7.13.3"/>
    </reaction>
</comment>
<evidence type="ECO:0000256" key="2">
    <source>
        <dbReference type="ARBA" id="ARBA00004651"/>
    </source>
</evidence>
<dbReference type="InterPro" id="IPR029151">
    <property type="entry name" value="Sensor-like_sf"/>
</dbReference>
<dbReference type="InterPro" id="IPR004358">
    <property type="entry name" value="Sig_transdc_His_kin-like_C"/>
</dbReference>
<keyword evidence="4" id="KW-1003">Cell membrane</keyword>
<evidence type="ECO:0000256" key="1">
    <source>
        <dbReference type="ARBA" id="ARBA00000085"/>
    </source>
</evidence>
<evidence type="ECO:0000256" key="14">
    <source>
        <dbReference type="SAM" id="Phobius"/>
    </source>
</evidence>
<dbReference type="Pfam" id="PF17202">
    <property type="entry name" value="sCache_3_3"/>
    <property type="match status" value="1"/>
</dbReference>
<evidence type="ECO:0000256" key="4">
    <source>
        <dbReference type="ARBA" id="ARBA00022475"/>
    </source>
</evidence>
<keyword evidence="9" id="KW-0418">Kinase</keyword>
<dbReference type="GO" id="GO:0005524">
    <property type="term" value="F:ATP binding"/>
    <property type="evidence" value="ECO:0007669"/>
    <property type="project" value="UniProtKB-KW"/>
</dbReference>
<evidence type="ECO:0000256" key="5">
    <source>
        <dbReference type="ARBA" id="ARBA00022553"/>
    </source>
</evidence>
<dbReference type="PROSITE" id="PS50113">
    <property type="entry name" value="PAC"/>
    <property type="match status" value="2"/>
</dbReference>
<dbReference type="InterPro" id="IPR035965">
    <property type="entry name" value="PAS-like_dom_sf"/>
</dbReference>
<keyword evidence="8" id="KW-0547">Nucleotide-binding</keyword>
<dbReference type="SUPFAM" id="SSF47384">
    <property type="entry name" value="Homodimeric domain of signal transducing histidine kinase"/>
    <property type="match status" value="1"/>
</dbReference>
<keyword evidence="11 14" id="KW-1133">Transmembrane helix</keyword>
<protein>
    <recommendedName>
        <fullName evidence="3">histidine kinase</fullName>
        <ecNumber evidence="3">2.7.13.3</ecNumber>
    </recommendedName>
</protein>
<feature type="transmembrane region" description="Helical" evidence="14">
    <location>
        <begin position="188"/>
        <end position="206"/>
    </location>
</feature>
<dbReference type="CDD" id="cd00082">
    <property type="entry name" value="HisKA"/>
    <property type="match status" value="1"/>
</dbReference>
<name>A0A6V8MKX1_9BACT</name>
<dbReference type="CDD" id="cd00130">
    <property type="entry name" value="PAS"/>
    <property type="match status" value="2"/>
</dbReference>
<dbReference type="GO" id="GO:0000156">
    <property type="term" value="F:phosphorelay response regulator activity"/>
    <property type="evidence" value="ECO:0007669"/>
    <property type="project" value="TreeGrafter"/>
</dbReference>
<dbReference type="InterPro" id="IPR000014">
    <property type="entry name" value="PAS"/>
</dbReference>
<evidence type="ECO:0000256" key="11">
    <source>
        <dbReference type="ARBA" id="ARBA00022989"/>
    </source>
</evidence>
<feature type="domain" description="Histidine kinase" evidence="15">
    <location>
        <begin position="500"/>
        <end position="715"/>
    </location>
</feature>
<dbReference type="InterPro" id="IPR003594">
    <property type="entry name" value="HATPase_dom"/>
</dbReference>
<feature type="domain" description="PAC" evidence="17">
    <location>
        <begin position="291"/>
        <end position="344"/>
    </location>
</feature>
<accession>A0A6V8MKX1</accession>
<dbReference type="GO" id="GO:0000155">
    <property type="term" value="F:phosphorelay sensor kinase activity"/>
    <property type="evidence" value="ECO:0007669"/>
    <property type="project" value="InterPro"/>
</dbReference>
<dbReference type="Pfam" id="PF02518">
    <property type="entry name" value="HATPase_c"/>
    <property type="match status" value="1"/>
</dbReference>
<dbReference type="PROSITE" id="PS50112">
    <property type="entry name" value="PAS"/>
    <property type="match status" value="2"/>
</dbReference>
<feature type="domain" description="PAC" evidence="17">
    <location>
        <begin position="432"/>
        <end position="483"/>
    </location>
</feature>
<dbReference type="InterPro" id="IPR033463">
    <property type="entry name" value="sCache_3"/>
</dbReference>
<evidence type="ECO:0000313" key="19">
    <source>
        <dbReference type="Proteomes" id="UP000556026"/>
    </source>
</evidence>
<dbReference type="GO" id="GO:0030295">
    <property type="term" value="F:protein kinase activator activity"/>
    <property type="evidence" value="ECO:0007669"/>
    <property type="project" value="TreeGrafter"/>
</dbReference>
<reference evidence="19" key="1">
    <citation type="submission" date="2020-06" db="EMBL/GenBank/DDBJ databases">
        <title>Draft genomic sequence of Geomonas sp. Red330.</title>
        <authorList>
            <person name="Itoh H."/>
            <person name="Zhenxing X."/>
            <person name="Ushijima N."/>
            <person name="Masuda Y."/>
            <person name="Shiratori Y."/>
            <person name="Senoo K."/>
        </authorList>
    </citation>
    <scope>NUCLEOTIDE SEQUENCE [LARGE SCALE GENOMIC DNA]</scope>
    <source>
        <strain evidence="19">Red330</strain>
    </source>
</reference>
<dbReference type="SMART" id="SM00387">
    <property type="entry name" value="HATPase_c"/>
    <property type="match status" value="1"/>
</dbReference>
<keyword evidence="12" id="KW-0902">Two-component regulatory system</keyword>
<keyword evidence="13 14" id="KW-0472">Membrane</keyword>
<evidence type="ECO:0000256" key="3">
    <source>
        <dbReference type="ARBA" id="ARBA00012438"/>
    </source>
</evidence>
<evidence type="ECO:0000256" key="8">
    <source>
        <dbReference type="ARBA" id="ARBA00022741"/>
    </source>
</evidence>
<dbReference type="InterPro" id="IPR005467">
    <property type="entry name" value="His_kinase_dom"/>
</dbReference>
<feature type="domain" description="PAS" evidence="16">
    <location>
        <begin position="218"/>
        <end position="283"/>
    </location>
</feature>
<comment type="caution">
    <text evidence="18">The sequence shown here is derived from an EMBL/GenBank/DDBJ whole genome shotgun (WGS) entry which is preliminary data.</text>
</comment>
<evidence type="ECO:0000256" key="9">
    <source>
        <dbReference type="ARBA" id="ARBA00022777"/>
    </source>
</evidence>
<dbReference type="GO" id="GO:0007234">
    <property type="term" value="P:osmosensory signaling via phosphorelay pathway"/>
    <property type="evidence" value="ECO:0007669"/>
    <property type="project" value="TreeGrafter"/>
</dbReference>
<evidence type="ECO:0000313" key="18">
    <source>
        <dbReference type="EMBL" id="GFO60660.1"/>
    </source>
</evidence>
<dbReference type="InterPro" id="IPR003661">
    <property type="entry name" value="HisK_dim/P_dom"/>
</dbReference>
<feature type="domain" description="PAS" evidence="16">
    <location>
        <begin position="345"/>
        <end position="390"/>
    </location>
</feature>
<dbReference type="InterPro" id="IPR013656">
    <property type="entry name" value="PAS_4"/>
</dbReference>
<dbReference type="PANTHER" id="PTHR42878">
    <property type="entry name" value="TWO-COMPONENT HISTIDINE KINASE"/>
    <property type="match status" value="1"/>
</dbReference>
<dbReference type="SUPFAM" id="SSF55785">
    <property type="entry name" value="PYP-like sensor domain (PAS domain)"/>
    <property type="match status" value="2"/>
</dbReference>
<dbReference type="InterPro" id="IPR000700">
    <property type="entry name" value="PAS-assoc_C"/>
</dbReference>
<dbReference type="Pfam" id="PF08448">
    <property type="entry name" value="PAS_4"/>
    <property type="match status" value="2"/>
</dbReference>
<proteinExistence type="predicted"/>
<evidence type="ECO:0000256" key="12">
    <source>
        <dbReference type="ARBA" id="ARBA00023012"/>
    </source>
</evidence>
<keyword evidence="19" id="KW-1185">Reference proteome</keyword>
<dbReference type="Gene3D" id="3.30.450.20">
    <property type="entry name" value="PAS domain"/>
    <property type="match status" value="2"/>
</dbReference>
<dbReference type="Gene3D" id="1.10.287.130">
    <property type="match status" value="1"/>
</dbReference>
<dbReference type="Pfam" id="PF00512">
    <property type="entry name" value="HisKA"/>
    <property type="match status" value="1"/>
</dbReference>
<evidence type="ECO:0000256" key="13">
    <source>
        <dbReference type="ARBA" id="ARBA00023136"/>
    </source>
</evidence>
<dbReference type="AlphaFoldDB" id="A0A6V8MKX1"/>
<organism evidence="18 19">
    <name type="scientific">Geomonas silvestris</name>
    <dbReference type="NCBI Taxonomy" id="2740184"/>
    <lineage>
        <taxon>Bacteria</taxon>
        <taxon>Pseudomonadati</taxon>
        <taxon>Thermodesulfobacteriota</taxon>
        <taxon>Desulfuromonadia</taxon>
        <taxon>Geobacterales</taxon>
        <taxon>Geobacteraceae</taxon>
        <taxon>Geomonas</taxon>
    </lineage>
</organism>
<dbReference type="Gene3D" id="3.30.565.10">
    <property type="entry name" value="Histidine kinase-like ATPase, C-terminal domain"/>
    <property type="match status" value="1"/>
</dbReference>
<dbReference type="Proteomes" id="UP000556026">
    <property type="component" value="Unassembled WGS sequence"/>
</dbReference>
<dbReference type="PANTHER" id="PTHR42878:SF13">
    <property type="entry name" value="HISTIDINE KINASE"/>
    <property type="match status" value="1"/>
</dbReference>
<keyword evidence="7 14" id="KW-0812">Transmembrane</keyword>
<dbReference type="SUPFAM" id="SSF55874">
    <property type="entry name" value="ATPase domain of HSP90 chaperone/DNA topoisomerase II/histidine kinase"/>
    <property type="match status" value="1"/>
</dbReference>
<dbReference type="EC" id="2.7.13.3" evidence="3"/>
<dbReference type="SMART" id="SM00091">
    <property type="entry name" value="PAS"/>
    <property type="match status" value="2"/>
</dbReference>
<dbReference type="PROSITE" id="PS50109">
    <property type="entry name" value="HIS_KIN"/>
    <property type="match status" value="1"/>
</dbReference>
<dbReference type="RefSeq" id="WP_183355470.1">
    <property type="nucleotide sequence ID" value="NZ_BLXX01000009.1"/>
</dbReference>
<dbReference type="SMART" id="SM00388">
    <property type="entry name" value="HisKA"/>
    <property type="match status" value="1"/>
</dbReference>
<evidence type="ECO:0000256" key="7">
    <source>
        <dbReference type="ARBA" id="ARBA00022692"/>
    </source>
</evidence>